<evidence type="ECO:0000313" key="10">
    <source>
        <dbReference type="EMBL" id="SMC63663.1"/>
    </source>
</evidence>
<dbReference type="InterPro" id="IPR022764">
    <property type="entry name" value="Peptidase_S54_rhomboid_dom"/>
</dbReference>
<dbReference type="PANTHER" id="PTHR22936:SF69">
    <property type="entry name" value="RHOMBOID-LIKE PROTEIN"/>
    <property type="match status" value="1"/>
</dbReference>
<dbReference type="AlphaFoldDB" id="A0A1W2ASI7"/>
<dbReference type="Proteomes" id="UP000192330">
    <property type="component" value="Unassembled WGS sequence"/>
</dbReference>
<keyword evidence="7 8" id="KW-0472">Membrane</keyword>
<evidence type="ECO:0000256" key="5">
    <source>
        <dbReference type="ARBA" id="ARBA00022825"/>
    </source>
</evidence>
<evidence type="ECO:0000313" key="11">
    <source>
        <dbReference type="Proteomes" id="UP000192330"/>
    </source>
</evidence>
<keyword evidence="11" id="KW-1185">Reference proteome</keyword>
<dbReference type="GO" id="GO:0004252">
    <property type="term" value="F:serine-type endopeptidase activity"/>
    <property type="evidence" value="ECO:0007669"/>
    <property type="project" value="InterPro"/>
</dbReference>
<evidence type="ECO:0000256" key="6">
    <source>
        <dbReference type="ARBA" id="ARBA00022989"/>
    </source>
</evidence>
<accession>A0A1W2ASI7</accession>
<dbReference type="SUPFAM" id="SSF144091">
    <property type="entry name" value="Rhomboid-like"/>
    <property type="match status" value="1"/>
</dbReference>
<feature type="transmembrane region" description="Helical" evidence="8">
    <location>
        <begin position="79"/>
        <end position="103"/>
    </location>
</feature>
<keyword evidence="4" id="KW-0378">Hydrolase</keyword>
<reference evidence="10 11" key="1">
    <citation type="submission" date="2017-04" db="EMBL/GenBank/DDBJ databases">
        <authorList>
            <person name="Afonso C.L."/>
            <person name="Miller P.J."/>
            <person name="Scott M.A."/>
            <person name="Spackman E."/>
            <person name="Goraichik I."/>
            <person name="Dimitrov K.M."/>
            <person name="Suarez D.L."/>
            <person name="Swayne D.E."/>
        </authorList>
    </citation>
    <scope>NUCLEOTIDE SEQUENCE [LARGE SCALE GENOMIC DNA]</scope>
    <source>
        <strain evidence="10 11">CGMCC 1.12644</strain>
    </source>
</reference>
<evidence type="ECO:0000259" key="9">
    <source>
        <dbReference type="Pfam" id="PF01694"/>
    </source>
</evidence>
<evidence type="ECO:0000256" key="3">
    <source>
        <dbReference type="ARBA" id="ARBA00022692"/>
    </source>
</evidence>
<feature type="transmembrane region" description="Helical" evidence="8">
    <location>
        <begin position="196"/>
        <end position="218"/>
    </location>
</feature>
<gene>
    <name evidence="10" type="ORF">SAMN06295998_103256</name>
</gene>
<dbReference type="InterPro" id="IPR035952">
    <property type="entry name" value="Rhomboid-like_sf"/>
</dbReference>
<organism evidence="10 11">
    <name type="scientific">Primorskyibacter flagellatus</name>
    <dbReference type="NCBI Taxonomy" id="1387277"/>
    <lineage>
        <taxon>Bacteria</taxon>
        <taxon>Pseudomonadati</taxon>
        <taxon>Pseudomonadota</taxon>
        <taxon>Alphaproteobacteria</taxon>
        <taxon>Rhodobacterales</taxon>
        <taxon>Roseobacteraceae</taxon>
        <taxon>Primorskyibacter</taxon>
    </lineage>
</organism>
<dbReference type="OrthoDB" id="7836448at2"/>
<proteinExistence type="predicted"/>
<dbReference type="STRING" id="1387277.SAMN06295998_103256"/>
<keyword evidence="2" id="KW-0645">Protease</keyword>
<evidence type="ECO:0000256" key="8">
    <source>
        <dbReference type="SAM" id="Phobius"/>
    </source>
</evidence>
<keyword evidence="6 8" id="KW-1133">Transmembrane helix</keyword>
<feature type="domain" description="Peptidase S54 rhomboid" evidence="9">
    <location>
        <begin position="75"/>
        <end position="214"/>
    </location>
</feature>
<evidence type="ECO:0000256" key="7">
    <source>
        <dbReference type="ARBA" id="ARBA00023136"/>
    </source>
</evidence>
<evidence type="ECO:0000256" key="1">
    <source>
        <dbReference type="ARBA" id="ARBA00004141"/>
    </source>
</evidence>
<evidence type="ECO:0000256" key="2">
    <source>
        <dbReference type="ARBA" id="ARBA00022670"/>
    </source>
</evidence>
<dbReference type="Pfam" id="PF01694">
    <property type="entry name" value="Rhomboid"/>
    <property type="match status" value="1"/>
</dbReference>
<feature type="transmembrane region" description="Helical" evidence="8">
    <location>
        <begin position="140"/>
        <end position="160"/>
    </location>
</feature>
<dbReference type="EMBL" id="FWYD01000003">
    <property type="protein sequence ID" value="SMC63663.1"/>
    <property type="molecule type" value="Genomic_DNA"/>
</dbReference>
<feature type="transmembrane region" description="Helical" evidence="8">
    <location>
        <begin position="172"/>
        <end position="190"/>
    </location>
</feature>
<feature type="transmembrane region" description="Helical" evidence="8">
    <location>
        <begin position="115"/>
        <end position="134"/>
    </location>
</feature>
<feature type="transmembrane region" description="Helical" evidence="8">
    <location>
        <begin position="12"/>
        <end position="34"/>
    </location>
</feature>
<dbReference type="GO" id="GO:0006508">
    <property type="term" value="P:proteolysis"/>
    <property type="evidence" value="ECO:0007669"/>
    <property type="project" value="UniProtKB-KW"/>
</dbReference>
<dbReference type="PANTHER" id="PTHR22936">
    <property type="entry name" value="RHOMBOID-RELATED"/>
    <property type="match status" value="1"/>
</dbReference>
<dbReference type="RefSeq" id="WP_084351682.1">
    <property type="nucleotide sequence ID" value="NZ_FWYD01000003.1"/>
</dbReference>
<dbReference type="GO" id="GO:0016020">
    <property type="term" value="C:membrane"/>
    <property type="evidence" value="ECO:0007669"/>
    <property type="project" value="UniProtKB-SubCell"/>
</dbReference>
<keyword evidence="3 8" id="KW-0812">Transmembrane</keyword>
<name>A0A1W2ASI7_9RHOB</name>
<sequence>MAHPDDTSPLNPLPPVVAALALVIIGIEVVFSLGARGLIGGADAVGWRLAAMQRFAFSGEVVDWMIGTGQYPVQHLIRFVTYPFVHASFTHGLFAAVMLLALGKMVGEVIGSVRTLVIFVVSGIGGALCYALFLNAGTPLIGAFPPVYGMIGAFTYLLWLRLGMMGASQIRAFNLIGVLLGIQLIFGLLFGASNDWVADLGGFVTGFVLIVFLVPGGWARILSKLRQQD</sequence>
<keyword evidence="5" id="KW-0720">Serine protease</keyword>
<evidence type="ECO:0000256" key="4">
    <source>
        <dbReference type="ARBA" id="ARBA00022801"/>
    </source>
</evidence>
<comment type="subcellular location">
    <subcellularLocation>
        <location evidence="1">Membrane</location>
        <topology evidence="1">Multi-pass membrane protein</topology>
    </subcellularLocation>
</comment>
<dbReference type="InterPro" id="IPR002610">
    <property type="entry name" value="Peptidase_S54_rhomboid-like"/>
</dbReference>
<protein>
    <submittedName>
        <fullName evidence="10">Rhomboid family protein</fullName>
    </submittedName>
</protein>
<dbReference type="Gene3D" id="1.20.1540.10">
    <property type="entry name" value="Rhomboid-like"/>
    <property type="match status" value="1"/>
</dbReference>